<dbReference type="SUPFAM" id="SSF103473">
    <property type="entry name" value="MFS general substrate transporter"/>
    <property type="match status" value="1"/>
</dbReference>
<dbReference type="InterPro" id="IPR007168">
    <property type="entry name" value="Phageshock_PspC_N"/>
</dbReference>
<feature type="compositionally biased region" description="Acidic residues" evidence="6">
    <location>
        <begin position="528"/>
        <end position="542"/>
    </location>
</feature>
<sequence length="626" mass="66769">MSNTQYDPRPQGQPGQQGQPQYAAQPQPAAQKPEASFFRWIRESRVERTNDRVIAGVCGAIALELGWNVTLVRVLMVVAFFLGGFGAVLYGICWLLLPDELDHRILLEEVIDGHWDWSFVGVILCILIGGFSGFGFLWWGSWSVNMGAFLFAALAFFLLVDNGRRRFAVRGAAQPGNPPTTPPANMPYGGAMPQQPAANGAAYAAAAPAAGAAQPDHPFRPDMYMSGDAPVDTAPDMPSAAPAYAAAPQPAAPQPNVPPTYVAPPSRPAPVKTMRRKPAGPMLVLLVLGLLIVSMAVCSFAVNNTSLVSTMQPGVLYAGAVCVVLGVVIIVLGCAGRRTGGLHPFAWIAMFVAVCAMAVGGAWTAVNVYKNGIDGDYTPISVAGGNVELTSSADDWRKLERGIAVTGDDYRHDQLSVNLSGTKKHTVWLNDGHPGTSTCPTGHIPMTVTNARVIVTIPDGCSWKFASGDATYPTDMVGGPYTFMSRGSGLADVDVVGWDNENIVGYTHVRMPGIEVEVGDPDDRTDVVDEDADDEDDADDESTWVDTDDMYFTSRRMADLCTGVSVTKGKVDLASAANAQMKQLIESDRYWPCAASADKAPKEAELVIEPNVLISGGVSVRYASQR</sequence>
<dbReference type="PANTHER" id="PTHR33885:SF3">
    <property type="entry name" value="PHAGE SHOCK PROTEIN C"/>
    <property type="match status" value="1"/>
</dbReference>
<keyword evidence="3 7" id="KW-0812">Transmembrane</keyword>
<dbReference type="KEGG" id="bcho:BcFMB_04635"/>
<reference evidence="9 10" key="1">
    <citation type="submission" date="2016-11" db="EMBL/GenBank/DDBJ databases">
        <title>complete genome sequence of Bifidobacterium choerinum strain FMB-1.</title>
        <authorList>
            <person name="Park C.-S."/>
            <person name="Jung D.-H."/>
            <person name="Choi D.-S."/>
        </authorList>
    </citation>
    <scope>NUCLEOTIDE SEQUENCE [LARGE SCALE GENOMIC DNA]</scope>
    <source>
        <strain evidence="9 10">FMB-1</strain>
    </source>
</reference>
<evidence type="ECO:0000256" key="7">
    <source>
        <dbReference type="SAM" id="Phobius"/>
    </source>
</evidence>
<dbReference type="Pfam" id="PF04024">
    <property type="entry name" value="PspC"/>
    <property type="match status" value="1"/>
</dbReference>
<feature type="transmembrane region" description="Helical" evidence="7">
    <location>
        <begin position="314"/>
        <end position="333"/>
    </location>
</feature>
<name>A0A2D3D635_9BIFI</name>
<keyword evidence="5 7" id="KW-0472">Membrane</keyword>
<dbReference type="Proteomes" id="UP000229907">
    <property type="component" value="Chromosome"/>
</dbReference>
<feature type="transmembrane region" description="Helical" evidence="7">
    <location>
        <begin position="117"/>
        <end position="136"/>
    </location>
</feature>
<dbReference type="EMBL" id="CP018044">
    <property type="protein sequence ID" value="ATU20326.1"/>
    <property type="molecule type" value="Genomic_DNA"/>
</dbReference>
<evidence type="ECO:0000313" key="10">
    <source>
        <dbReference type="Proteomes" id="UP000229907"/>
    </source>
</evidence>
<organism evidence="9 10">
    <name type="scientific">Bifidobacterium choerinum</name>
    <dbReference type="NCBI Taxonomy" id="35760"/>
    <lineage>
        <taxon>Bacteria</taxon>
        <taxon>Bacillati</taxon>
        <taxon>Actinomycetota</taxon>
        <taxon>Actinomycetes</taxon>
        <taxon>Bifidobacteriales</taxon>
        <taxon>Bifidobacteriaceae</taxon>
        <taxon>Bifidobacterium</taxon>
    </lineage>
</organism>
<feature type="region of interest" description="Disordered" evidence="6">
    <location>
        <begin position="238"/>
        <end position="274"/>
    </location>
</feature>
<dbReference type="RefSeq" id="WP_099721166.1">
    <property type="nucleotide sequence ID" value="NZ_CP018044.1"/>
</dbReference>
<evidence type="ECO:0000256" key="3">
    <source>
        <dbReference type="ARBA" id="ARBA00022692"/>
    </source>
</evidence>
<evidence type="ECO:0000256" key="4">
    <source>
        <dbReference type="ARBA" id="ARBA00022989"/>
    </source>
</evidence>
<feature type="region of interest" description="Disordered" evidence="6">
    <location>
        <begin position="519"/>
        <end position="542"/>
    </location>
</feature>
<evidence type="ECO:0000256" key="5">
    <source>
        <dbReference type="ARBA" id="ARBA00023136"/>
    </source>
</evidence>
<accession>A0A2D3D635</accession>
<feature type="transmembrane region" description="Helical" evidence="7">
    <location>
        <begin position="282"/>
        <end position="302"/>
    </location>
</feature>
<protein>
    <recommendedName>
        <fullName evidence="8">Phage shock protein PspC N-terminal domain-containing protein</fullName>
    </recommendedName>
</protein>
<feature type="compositionally biased region" description="Low complexity" evidence="6">
    <location>
        <begin position="10"/>
        <end position="27"/>
    </location>
</feature>
<dbReference type="GO" id="GO:0005886">
    <property type="term" value="C:plasma membrane"/>
    <property type="evidence" value="ECO:0007669"/>
    <property type="project" value="UniProtKB-SubCell"/>
</dbReference>
<proteinExistence type="predicted"/>
<evidence type="ECO:0000259" key="8">
    <source>
        <dbReference type="Pfam" id="PF04024"/>
    </source>
</evidence>
<comment type="subcellular location">
    <subcellularLocation>
        <location evidence="1">Cell membrane</location>
        <topology evidence="1">Single-pass membrane protein</topology>
    </subcellularLocation>
</comment>
<dbReference type="InterPro" id="IPR052027">
    <property type="entry name" value="PspC"/>
</dbReference>
<feature type="compositionally biased region" description="Pro residues" evidence="6">
    <location>
        <begin position="250"/>
        <end position="268"/>
    </location>
</feature>
<feature type="transmembrane region" description="Helical" evidence="7">
    <location>
        <begin position="345"/>
        <end position="366"/>
    </location>
</feature>
<dbReference type="PANTHER" id="PTHR33885">
    <property type="entry name" value="PHAGE SHOCK PROTEIN C"/>
    <property type="match status" value="1"/>
</dbReference>
<feature type="transmembrane region" description="Helical" evidence="7">
    <location>
        <begin position="142"/>
        <end position="160"/>
    </location>
</feature>
<feature type="compositionally biased region" description="Low complexity" evidence="6">
    <location>
        <begin position="238"/>
        <end position="249"/>
    </location>
</feature>
<feature type="region of interest" description="Disordered" evidence="6">
    <location>
        <begin position="1"/>
        <end position="27"/>
    </location>
</feature>
<feature type="transmembrane region" description="Helical" evidence="7">
    <location>
        <begin position="74"/>
        <end position="97"/>
    </location>
</feature>
<keyword evidence="2" id="KW-1003">Cell membrane</keyword>
<gene>
    <name evidence="9" type="ORF">BcFMB_04635</name>
</gene>
<dbReference type="InterPro" id="IPR036259">
    <property type="entry name" value="MFS_trans_sf"/>
</dbReference>
<feature type="domain" description="Phage shock protein PspC N-terminal" evidence="8">
    <location>
        <begin position="49"/>
        <end position="100"/>
    </location>
</feature>
<feature type="compositionally biased region" description="Pro residues" evidence="6">
    <location>
        <begin position="176"/>
        <end position="185"/>
    </location>
</feature>
<evidence type="ECO:0000313" key="9">
    <source>
        <dbReference type="EMBL" id="ATU20326.1"/>
    </source>
</evidence>
<evidence type="ECO:0000256" key="2">
    <source>
        <dbReference type="ARBA" id="ARBA00022475"/>
    </source>
</evidence>
<evidence type="ECO:0000256" key="6">
    <source>
        <dbReference type="SAM" id="MobiDB-lite"/>
    </source>
</evidence>
<dbReference type="AlphaFoldDB" id="A0A2D3D635"/>
<evidence type="ECO:0000256" key="1">
    <source>
        <dbReference type="ARBA" id="ARBA00004162"/>
    </source>
</evidence>
<feature type="region of interest" description="Disordered" evidence="6">
    <location>
        <begin position="170"/>
        <end position="191"/>
    </location>
</feature>
<keyword evidence="4 7" id="KW-1133">Transmembrane helix</keyword>